<evidence type="ECO:0000256" key="9">
    <source>
        <dbReference type="ARBA" id="ARBA00049893"/>
    </source>
</evidence>
<dbReference type="Pfam" id="PF02578">
    <property type="entry name" value="Cu-oxidase_4"/>
    <property type="match status" value="1"/>
</dbReference>
<evidence type="ECO:0000313" key="11">
    <source>
        <dbReference type="Proteomes" id="UP001374893"/>
    </source>
</evidence>
<evidence type="ECO:0000256" key="7">
    <source>
        <dbReference type="ARBA" id="ARBA00047989"/>
    </source>
</evidence>
<name>A0ABN6HCX2_9BACT</name>
<comment type="catalytic activity">
    <reaction evidence="9">
        <text>S-methyl-5'-thioadenosine + phosphate = 5-(methylsulfanyl)-alpha-D-ribose 1-phosphate + adenine</text>
        <dbReference type="Rhea" id="RHEA:11852"/>
        <dbReference type="ChEBI" id="CHEBI:16708"/>
        <dbReference type="ChEBI" id="CHEBI:17509"/>
        <dbReference type="ChEBI" id="CHEBI:43474"/>
        <dbReference type="ChEBI" id="CHEBI:58533"/>
        <dbReference type="EC" id="2.4.2.28"/>
    </reaction>
    <physiologicalReaction direction="left-to-right" evidence="9">
        <dbReference type="Rhea" id="RHEA:11853"/>
    </physiologicalReaction>
</comment>
<reference evidence="10 11" key="1">
    <citation type="submission" date="2021-06" db="EMBL/GenBank/DDBJ databases">
        <title>Complete genome of Haloferula helveola possessing various polysaccharide degrading enzymes.</title>
        <authorList>
            <person name="Takami H."/>
            <person name="Huang C."/>
            <person name="Hamasaki K."/>
        </authorList>
    </citation>
    <scope>NUCLEOTIDE SEQUENCE [LARGE SCALE GENOMIC DNA]</scope>
    <source>
        <strain evidence="10 11">CN-1</strain>
    </source>
</reference>
<accession>A0ABN6HCX2</accession>
<keyword evidence="6" id="KW-0862">Zinc</keyword>
<organism evidence="10 11">
    <name type="scientific">Haloferula helveola</name>
    <dbReference type="NCBI Taxonomy" id="490095"/>
    <lineage>
        <taxon>Bacteria</taxon>
        <taxon>Pseudomonadati</taxon>
        <taxon>Verrucomicrobiota</taxon>
        <taxon>Verrucomicrobiia</taxon>
        <taxon>Verrucomicrobiales</taxon>
        <taxon>Verrucomicrobiaceae</taxon>
        <taxon>Haloferula</taxon>
    </lineage>
</organism>
<dbReference type="Gene3D" id="3.60.140.10">
    <property type="entry name" value="CNF1/YfiH-like putative cysteine hydrolases"/>
    <property type="match status" value="2"/>
</dbReference>
<comment type="catalytic activity">
    <reaction evidence="1">
        <text>inosine + phosphate = alpha-D-ribose 1-phosphate + hypoxanthine</text>
        <dbReference type="Rhea" id="RHEA:27646"/>
        <dbReference type="ChEBI" id="CHEBI:17368"/>
        <dbReference type="ChEBI" id="CHEBI:17596"/>
        <dbReference type="ChEBI" id="CHEBI:43474"/>
        <dbReference type="ChEBI" id="CHEBI:57720"/>
        <dbReference type="EC" id="2.4.2.1"/>
    </reaction>
    <physiologicalReaction direction="left-to-right" evidence="1">
        <dbReference type="Rhea" id="RHEA:27647"/>
    </physiologicalReaction>
</comment>
<evidence type="ECO:0000256" key="3">
    <source>
        <dbReference type="ARBA" id="ARBA00022679"/>
    </source>
</evidence>
<proteinExistence type="inferred from homology"/>
<comment type="catalytic activity">
    <reaction evidence="7">
        <text>adenosine + H2O + H(+) = inosine + NH4(+)</text>
        <dbReference type="Rhea" id="RHEA:24408"/>
        <dbReference type="ChEBI" id="CHEBI:15377"/>
        <dbReference type="ChEBI" id="CHEBI:15378"/>
        <dbReference type="ChEBI" id="CHEBI:16335"/>
        <dbReference type="ChEBI" id="CHEBI:17596"/>
        <dbReference type="ChEBI" id="CHEBI:28938"/>
        <dbReference type="EC" id="3.5.4.4"/>
    </reaction>
    <physiologicalReaction direction="left-to-right" evidence="7">
        <dbReference type="Rhea" id="RHEA:24409"/>
    </physiologicalReaction>
</comment>
<dbReference type="InterPro" id="IPR038371">
    <property type="entry name" value="Cu_polyphenol_OxRdtase_sf"/>
</dbReference>
<gene>
    <name evidence="10" type="ORF">HAHE_41070</name>
</gene>
<evidence type="ECO:0000256" key="5">
    <source>
        <dbReference type="ARBA" id="ARBA00022801"/>
    </source>
</evidence>
<keyword evidence="4" id="KW-0479">Metal-binding</keyword>
<comment type="similarity">
    <text evidence="2">Belongs to the purine nucleoside phosphorylase YfiH/LACC1 family.</text>
</comment>
<dbReference type="InterPro" id="IPR003730">
    <property type="entry name" value="Cu_polyphenol_OxRdtase"/>
</dbReference>
<comment type="catalytic activity">
    <reaction evidence="8">
        <text>adenosine + phosphate = alpha-D-ribose 1-phosphate + adenine</text>
        <dbReference type="Rhea" id="RHEA:27642"/>
        <dbReference type="ChEBI" id="CHEBI:16335"/>
        <dbReference type="ChEBI" id="CHEBI:16708"/>
        <dbReference type="ChEBI" id="CHEBI:43474"/>
        <dbReference type="ChEBI" id="CHEBI:57720"/>
        <dbReference type="EC" id="2.4.2.1"/>
    </reaction>
    <physiologicalReaction direction="left-to-right" evidence="8">
        <dbReference type="Rhea" id="RHEA:27643"/>
    </physiologicalReaction>
</comment>
<evidence type="ECO:0000256" key="1">
    <source>
        <dbReference type="ARBA" id="ARBA00000553"/>
    </source>
</evidence>
<dbReference type="PANTHER" id="PTHR30616">
    <property type="entry name" value="UNCHARACTERIZED PROTEIN YFIH"/>
    <property type="match status" value="1"/>
</dbReference>
<evidence type="ECO:0000256" key="4">
    <source>
        <dbReference type="ARBA" id="ARBA00022723"/>
    </source>
</evidence>
<keyword evidence="3" id="KW-0808">Transferase</keyword>
<dbReference type="RefSeq" id="WP_338687155.1">
    <property type="nucleotide sequence ID" value="NZ_AP024702.1"/>
</dbReference>
<dbReference type="InterPro" id="IPR011324">
    <property type="entry name" value="Cytotoxic_necrot_fac-like_cat"/>
</dbReference>
<evidence type="ECO:0000256" key="6">
    <source>
        <dbReference type="ARBA" id="ARBA00022833"/>
    </source>
</evidence>
<keyword evidence="5" id="KW-0378">Hydrolase</keyword>
<protein>
    <submittedName>
        <fullName evidence="10">Polyphenol laccase</fullName>
    </submittedName>
</protein>
<dbReference type="EMBL" id="AP024702">
    <property type="protein sequence ID" value="BCX50199.1"/>
    <property type="molecule type" value="Genomic_DNA"/>
</dbReference>
<dbReference type="SUPFAM" id="SSF64438">
    <property type="entry name" value="CNF1/YfiH-like putative cysteine hydrolases"/>
    <property type="match status" value="1"/>
</dbReference>
<evidence type="ECO:0000313" key="10">
    <source>
        <dbReference type="EMBL" id="BCX50199.1"/>
    </source>
</evidence>
<dbReference type="PANTHER" id="PTHR30616:SF2">
    <property type="entry name" value="PURINE NUCLEOSIDE PHOSPHORYLASE LACC1"/>
    <property type="match status" value="1"/>
</dbReference>
<keyword evidence="11" id="KW-1185">Reference proteome</keyword>
<dbReference type="CDD" id="cd16833">
    <property type="entry name" value="YfiH"/>
    <property type="match status" value="1"/>
</dbReference>
<dbReference type="Proteomes" id="UP001374893">
    <property type="component" value="Chromosome"/>
</dbReference>
<evidence type="ECO:0000256" key="8">
    <source>
        <dbReference type="ARBA" id="ARBA00048968"/>
    </source>
</evidence>
<sequence>MTEALCFLDPLAELPGLRVDFISKVPGVDIDGERDEVLERLEPFHRAHVLETFGQDDWWRAAQVHGREVAVIEESFRGERRPTIPDVDGLVTDVPGEILGIYVADCGPIWLADRVSGAVGVLHSGKKGTELGILEEGLRVMAEHYGTEPGDVTVVLGPCIRPPHYDIDFAADIARQAAGVGVGQFHDCGRDTAVMPDDYYSYRMEKGRTGRMLALIMRVPEA</sequence>
<evidence type="ECO:0000256" key="2">
    <source>
        <dbReference type="ARBA" id="ARBA00007353"/>
    </source>
</evidence>